<organism evidence="1">
    <name type="scientific">marine sediment metagenome</name>
    <dbReference type="NCBI Taxonomy" id="412755"/>
    <lineage>
        <taxon>unclassified sequences</taxon>
        <taxon>metagenomes</taxon>
        <taxon>ecological metagenomes</taxon>
    </lineage>
</organism>
<reference evidence="1" key="1">
    <citation type="journal article" date="2015" name="Nature">
        <title>Complex archaea that bridge the gap between prokaryotes and eukaryotes.</title>
        <authorList>
            <person name="Spang A."/>
            <person name="Saw J.H."/>
            <person name="Jorgensen S.L."/>
            <person name="Zaremba-Niedzwiedzka K."/>
            <person name="Martijn J."/>
            <person name="Lind A.E."/>
            <person name="van Eijk R."/>
            <person name="Schleper C."/>
            <person name="Guy L."/>
            <person name="Ettema T.J."/>
        </authorList>
    </citation>
    <scope>NUCLEOTIDE SEQUENCE</scope>
</reference>
<dbReference type="AlphaFoldDB" id="A0A0F8XMF5"/>
<comment type="caution">
    <text evidence="1">The sequence shown here is derived from an EMBL/GenBank/DDBJ whole genome shotgun (WGS) entry which is preliminary data.</text>
</comment>
<accession>A0A0F8XMF5</accession>
<protein>
    <submittedName>
        <fullName evidence="1">Uncharacterized protein</fullName>
    </submittedName>
</protein>
<evidence type="ECO:0000313" key="1">
    <source>
        <dbReference type="EMBL" id="KKK70232.1"/>
    </source>
</evidence>
<proteinExistence type="predicted"/>
<dbReference type="EMBL" id="LAZR01058283">
    <property type="protein sequence ID" value="KKK70232.1"/>
    <property type="molecule type" value="Genomic_DNA"/>
</dbReference>
<sequence>MEGEVIGIVVGSPTRIFAGVVYIVPISLIKDLDVINLMFLLDEYYFEKVQEYEPPQERLY</sequence>
<name>A0A0F8XMF5_9ZZZZ</name>
<gene>
    <name evidence="1" type="ORF">LCGC14_2926070</name>
</gene>